<evidence type="ECO:0000313" key="6">
    <source>
        <dbReference type="EMBL" id="KAK8511125.1"/>
    </source>
</evidence>
<evidence type="ECO:0000256" key="4">
    <source>
        <dbReference type="SAM" id="SignalP"/>
    </source>
</evidence>
<organism evidence="6 7">
    <name type="scientific">Hibiscus sabdariffa</name>
    <name type="common">roselle</name>
    <dbReference type="NCBI Taxonomy" id="183260"/>
    <lineage>
        <taxon>Eukaryota</taxon>
        <taxon>Viridiplantae</taxon>
        <taxon>Streptophyta</taxon>
        <taxon>Embryophyta</taxon>
        <taxon>Tracheophyta</taxon>
        <taxon>Spermatophyta</taxon>
        <taxon>Magnoliopsida</taxon>
        <taxon>eudicotyledons</taxon>
        <taxon>Gunneridae</taxon>
        <taxon>Pentapetalae</taxon>
        <taxon>rosids</taxon>
        <taxon>malvids</taxon>
        <taxon>Malvales</taxon>
        <taxon>Malvaceae</taxon>
        <taxon>Malvoideae</taxon>
        <taxon>Hibiscus</taxon>
    </lineage>
</organism>
<dbReference type="InterPro" id="IPR012677">
    <property type="entry name" value="Nucleotide-bd_a/b_plait_sf"/>
</dbReference>
<dbReference type="Pfam" id="PF00076">
    <property type="entry name" value="RRM_1"/>
    <property type="match status" value="1"/>
</dbReference>
<gene>
    <name evidence="6" type="ORF">V6N12_033406</name>
</gene>
<dbReference type="PANTHER" id="PTHR48025">
    <property type="entry name" value="OS02G0815200 PROTEIN"/>
    <property type="match status" value="1"/>
</dbReference>
<dbReference type="SMART" id="SM00360">
    <property type="entry name" value="RRM"/>
    <property type="match status" value="1"/>
</dbReference>
<feature type="domain" description="RRM" evidence="5">
    <location>
        <begin position="275"/>
        <end position="352"/>
    </location>
</feature>
<evidence type="ECO:0000259" key="5">
    <source>
        <dbReference type="PROSITE" id="PS50102"/>
    </source>
</evidence>
<evidence type="ECO:0000313" key="7">
    <source>
        <dbReference type="Proteomes" id="UP001472677"/>
    </source>
</evidence>
<dbReference type="SUPFAM" id="SSF54928">
    <property type="entry name" value="RNA-binding domain, RBD"/>
    <property type="match status" value="1"/>
</dbReference>
<dbReference type="Proteomes" id="UP001472677">
    <property type="component" value="Unassembled WGS sequence"/>
</dbReference>
<sequence>MAKIVLVTLFISMIIILSIQFVAGDEPSAAPIAALSKVSEDFEASLAPSLPEGDAAGAAGESPLSRYELGVASKPFFFPSPIASVCVHSLCVVPRPDSQVLSTPFHRYFSSFMADHKIPGTYGPWLRASSSGKKGGGRTSVFDQVHKVSKVKHNDLSNMKLLVKAKDHLDHILSHGDSVKVHEEDDHVERWSQESPKVINANCNTSSKSQTSGDLKISSVLAPSINNLEKVTIFAKSEMEPNSKLPETNWKEVGLRDKTRDFGRNLKMQDHPGCFSVYIGNLSSKVKWRDLKKLFQRFGQVLDVFIPKKTDVSGSNFGFVRFPSKQEAEMAIFMFEGAWVVDRRIQVNLARFRCRSKYWRRKQPKDADCDATFQYYRTQGFDPESRRVEENGCKEPVEAMSPTKARVVSEEAVGGDSRKSSFVCLKKITGHVDDEALRRLERANEHLSISSSDSSSEKVSRKSKASPASRQSLGEADSFKTSSLGLLKHEETNTHKEVGEDGVSGNSKAVSLEKDCYNNEAIPLVTSDIEISGTRKVKEVVGEDMRVGLSALGKDSDFFCDPTGVDVLSMGLHPQYPLDRGSGDKIRGKPSSAEITKRAEKDKDLISTKRDSEEREAPNCVLESQEIDVFCPLDREGLCRRNGKSKASFVDGGSNSERKNFELPEFHNVFKESRLKKKRFGSLNEILEKGLSEVDKRKRDRDKKQSDMQARRNYLLVEAIKTLEVWKKVGIEFIGDENEVVKDLISLAEKEIWFQLLEIGIGSDLRHSYLWRFWNKLRKSSPLRFGSIQILPGGAGLKRGDSRQIRHIPF</sequence>
<evidence type="ECO:0000256" key="3">
    <source>
        <dbReference type="SAM" id="MobiDB-lite"/>
    </source>
</evidence>
<dbReference type="Gene3D" id="3.30.70.330">
    <property type="match status" value="1"/>
</dbReference>
<protein>
    <recommendedName>
        <fullName evidence="5">RRM domain-containing protein</fullName>
    </recommendedName>
</protein>
<evidence type="ECO:0000256" key="2">
    <source>
        <dbReference type="PROSITE-ProRule" id="PRU00176"/>
    </source>
</evidence>
<reference evidence="6 7" key="1">
    <citation type="journal article" date="2024" name="G3 (Bethesda)">
        <title>Genome assembly of Hibiscus sabdariffa L. provides insights into metabolisms of medicinal natural products.</title>
        <authorList>
            <person name="Kim T."/>
        </authorList>
    </citation>
    <scope>NUCLEOTIDE SEQUENCE [LARGE SCALE GENOMIC DNA]</scope>
    <source>
        <strain evidence="6">TK-2024</strain>
        <tissue evidence="6">Old leaves</tissue>
    </source>
</reference>
<keyword evidence="7" id="KW-1185">Reference proteome</keyword>
<dbReference type="InterPro" id="IPR035979">
    <property type="entry name" value="RBD_domain_sf"/>
</dbReference>
<dbReference type="InterPro" id="IPR000504">
    <property type="entry name" value="RRM_dom"/>
</dbReference>
<dbReference type="PROSITE" id="PS50102">
    <property type="entry name" value="RRM"/>
    <property type="match status" value="1"/>
</dbReference>
<feature type="signal peptide" evidence="4">
    <location>
        <begin position="1"/>
        <end position="24"/>
    </location>
</feature>
<comment type="caution">
    <text evidence="6">The sequence shown here is derived from an EMBL/GenBank/DDBJ whole genome shotgun (WGS) entry which is preliminary data.</text>
</comment>
<feature type="region of interest" description="Disordered" evidence="3">
    <location>
        <begin position="579"/>
        <end position="617"/>
    </location>
</feature>
<dbReference type="CDD" id="cd00590">
    <property type="entry name" value="RRM_SF"/>
    <property type="match status" value="1"/>
</dbReference>
<keyword evidence="1 2" id="KW-0694">RNA-binding</keyword>
<proteinExistence type="predicted"/>
<evidence type="ECO:0000256" key="1">
    <source>
        <dbReference type="ARBA" id="ARBA00022884"/>
    </source>
</evidence>
<accession>A0ABR2BVH5</accession>
<feature type="compositionally biased region" description="Basic and acidic residues" evidence="3">
    <location>
        <begin position="595"/>
        <end position="617"/>
    </location>
</feature>
<keyword evidence="4" id="KW-0732">Signal</keyword>
<feature type="region of interest" description="Disordered" evidence="3">
    <location>
        <begin position="445"/>
        <end position="484"/>
    </location>
</feature>
<name>A0ABR2BVH5_9ROSI</name>
<dbReference type="InterPro" id="IPR050502">
    <property type="entry name" value="Euk_RNA-bind_prot"/>
</dbReference>
<dbReference type="EMBL" id="JBBPBM010000079">
    <property type="protein sequence ID" value="KAK8511125.1"/>
    <property type="molecule type" value="Genomic_DNA"/>
</dbReference>
<dbReference type="PANTHER" id="PTHR48025:SF1">
    <property type="entry name" value="RRM DOMAIN-CONTAINING PROTEIN"/>
    <property type="match status" value="1"/>
</dbReference>
<feature type="chain" id="PRO_5046105610" description="RRM domain-containing protein" evidence="4">
    <location>
        <begin position="25"/>
        <end position="810"/>
    </location>
</feature>